<evidence type="ECO:0000313" key="3">
    <source>
        <dbReference type="EMBL" id="KAF2886739.1"/>
    </source>
</evidence>
<evidence type="ECO:0000313" key="4">
    <source>
        <dbReference type="Proteomes" id="UP000801492"/>
    </source>
</evidence>
<gene>
    <name evidence="3" type="ORF">ILUMI_19434</name>
</gene>
<keyword evidence="4" id="KW-1185">Reference proteome</keyword>
<keyword evidence="1" id="KW-0325">Glycoprotein</keyword>
<accession>A0A8K0G5H5</accession>
<comment type="caution">
    <text evidence="3">The sequence shown here is derived from an EMBL/GenBank/DDBJ whole genome shotgun (WGS) entry which is preliminary data.</text>
</comment>
<organism evidence="3 4">
    <name type="scientific">Ignelater luminosus</name>
    <name type="common">Cucubano</name>
    <name type="synonym">Pyrophorus luminosus</name>
    <dbReference type="NCBI Taxonomy" id="2038154"/>
    <lineage>
        <taxon>Eukaryota</taxon>
        <taxon>Metazoa</taxon>
        <taxon>Ecdysozoa</taxon>
        <taxon>Arthropoda</taxon>
        <taxon>Hexapoda</taxon>
        <taxon>Insecta</taxon>
        <taxon>Pterygota</taxon>
        <taxon>Neoptera</taxon>
        <taxon>Endopterygota</taxon>
        <taxon>Coleoptera</taxon>
        <taxon>Polyphaga</taxon>
        <taxon>Elateriformia</taxon>
        <taxon>Elateroidea</taxon>
        <taxon>Elateridae</taxon>
        <taxon>Agrypninae</taxon>
        <taxon>Pyrophorini</taxon>
        <taxon>Ignelater</taxon>
    </lineage>
</organism>
<dbReference type="EMBL" id="VTPC01086604">
    <property type="protein sequence ID" value="KAF2886739.1"/>
    <property type="molecule type" value="Genomic_DNA"/>
</dbReference>
<dbReference type="InterPro" id="IPR002018">
    <property type="entry name" value="CarbesteraseB"/>
</dbReference>
<dbReference type="AlphaFoldDB" id="A0A8K0G5H5"/>
<dbReference type="SUPFAM" id="SSF53474">
    <property type="entry name" value="alpha/beta-Hydrolases"/>
    <property type="match status" value="1"/>
</dbReference>
<evidence type="ECO:0000256" key="1">
    <source>
        <dbReference type="ARBA" id="ARBA00023180"/>
    </source>
</evidence>
<dbReference type="PROSITE" id="PS00941">
    <property type="entry name" value="CARBOXYLESTERASE_B_2"/>
    <property type="match status" value="1"/>
</dbReference>
<dbReference type="PANTHER" id="PTHR44590:SF3">
    <property type="entry name" value="CARBOXYLESTERASE TYPE B DOMAIN-CONTAINING PROTEIN"/>
    <property type="match status" value="1"/>
</dbReference>
<evidence type="ECO:0000259" key="2">
    <source>
        <dbReference type="Pfam" id="PF00135"/>
    </source>
</evidence>
<feature type="domain" description="Carboxylesterase type B" evidence="2">
    <location>
        <begin position="2"/>
        <end position="64"/>
    </location>
</feature>
<dbReference type="Proteomes" id="UP000801492">
    <property type="component" value="Unassembled WGS sequence"/>
</dbReference>
<reference evidence="3" key="1">
    <citation type="submission" date="2019-08" db="EMBL/GenBank/DDBJ databases">
        <title>The genome of the North American firefly Photinus pyralis.</title>
        <authorList>
            <consortium name="Photinus pyralis genome working group"/>
            <person name="Fallon T.R."/>
            <person name="Sander Lower S.E."/>
            <person name="Weng J.-K."/>
        </authorList>
    </citation>
    <scope>NUCLEOTIDE SEQUENCE</scope>
    <source>
        <strain evidence="3">TRF0915ILg1</strain>
        <tissue evidence="3">Whole body</tissue>
    </source>
</reference>
<feature type="non-terminal residue" evidence="3">
    <location>
        <position position="1"/>
    </location>
</feature>
<dbReference type="InterPro" id="IPR029058">
    <property type="entry name" value="AB_hydrolase_fold"/>
</dbReference>
<dbReference type="PANTHER" id="PTHR44590">
    <property type="entry name" value="CARBOXYLIC ESTER HYDROLASE-RELATED"/>
    <property type="match status" value="1"/>
</dbReference>
<name>A0A8K0G5H5_IGNLU</name>
<dbReference type="InterPro" id="IPR019819">
    <property type="entry name" value="Carboxylesterase_B_CS"/>
</dbReference>
<protein>
    <recommendedName>
        <fullName evidence="2">Carboxylesterase type B domain-containing protein</fullName>
    </recommendedName>
</protein>
<proteinExistence type="predicted"/>
<dbReference type="OrthoDB" id="6846267at2759"/>
<sequence length="64" mass="7078">TEDCLYINVYVPRDTITGNEGLDVVIHIHAGAYTIGDPKSFAAADYMVDREIVFVSITYRVGVL</sequence>
<feature type="non-terminal residue" evidence="3">
    <location>
        <position position="64"/>
    </location>
</feature>
<dbReference type="Pfam" id="PF00135">
    <property type="entry name" value="COesterase"/>
    <property type="match status" value="1"/>
</dbReference>
<dbReference type="Gene3D" id="3.40.50.1820">
    <property type="entry name" value="alpha/beta hydrolase"/>
    <property type="match status" value="1"/>
</dbReference>